<name>A0ABT5MDC2_9BURK</name>
<dbReference type="InterPro" id="IPR036388">
    <property type="entry name" value="WH-like_DNA-bd_sf"/>
</dbReference>
<evidence type="ECO:0000313" key="1">
    <source>
        <dbReference type="EMBL" id="MDD0814572.1"/>
    </source>
</evidence>
<dbReference type="Gene3D" id="1.10.10.10">
    <property type="entry name" value="Winged helix-like DNA-binding domain superfamily/Winged helix DNA-binding domain"/>
    <property type="match status" value="1"/>
</dbReference>
<dbReference type="EMBL" id="JAQSIO010000002">
    <property type="protein sequence ID" value="MDD0814572.1"/>
    <property type="molecule type" value="Genomic_DNA"/>
</dbReference>
<accession>A0ABT5MDC2</accession>
<comment type="caution">
    <text evidence="1">The sequence shown here is derived from an EMBL/GenBank/DDBJ whole genome shotgun (WGS) entry which is preliminary data.</text>
</comment>
<evidence type="ECO:0000313" key="2">
    <source>
        <dbReference type="Proteomes" id="UP001528672"/>
    </source>
</evidence>
<dbReference type="Proteomes" id="UP001528672">
    <property type="component" value="Unassembled WGS sequence"/>
</dbReference>
<dbReference type="SUPFAM" id="SSF88659">
    <property type="entry name" value="Sigma3 and sigma4 domains of RNA polymerase sigma factors"/>
    <property type="match status" value="1"/>
</dbReference>
<protein>
    <submittedName>
        <fullName evidence="1">RNA polymerase sigma factor</fullName>
    </submittedName>
</protein>
<organism evidence="1 2">
    <name type="scientific">Curvibacter microcysteis</name>
    <dbReference type="NCBI Taxonomy" id="3026419"/>
    <lineage>
        <taxon>Bacteria</taxon>
        <taxon>Pseudomonadati</taxon>
        <taxon>Pseudomonadota</taxon>
        <taxon>Betaproteobacteria</taxon>
        <taxon>Burkholderiales</taxon>
        <taxon>Comamonadaceae</taxon>
        <taxon>Curvibacter</taxon>
    </lineage>
</organism>
<reference evidence="1 2" key="1">
    <citation type="submission" date="2023-02" db="EMBL/GenBank/DDBJ databases">
        <title>Bacterial whole genome sequence for Curvibacter sp. HBC28.</title>
        <authorList>
            <person name="Le V."/>
            <person name="Ko S.-R."/>
            <person name="Ahn C.-Y."/>
            <person name="Oh H.-M."/>
        </authorList>
    </citation>
    <scope>NUCLEOTIDE SEQUENCE [LARGE SCALE GENOMIC DNA]</scope>
    <source>
        <strain evidence="1 2">HBC28</strain>
    </source>
</reference>
<keyword evidence="2" id="KW-1185">Reference proteome</keyword>
<gene>
    <name evidence="1" type="ORF">PSQ39_08020</name>
</gene>
<dbReference type="RefSeq" id="WP_273926208.1">
    <property type="nucleotide sequence ID" value="NZ_JAQSIO010000002.1"/>
</dbReference>
<dbReference type="InterPro" id="IPR013324">
    <property type="entry name" value="RNA_pol_sigma_r3/r4-like"/>
</dbReference>
<proteinExistence type="predicted"/>
<sequence length="210" mass="23593">MSIPLFLDHLRRASAARDSFVDGLRRHALSRFHFEYPSVTGDDAEDAISQTLADLVDGKIKGFECDALPHSTAYAQALTTYLARQIAPRKLIDSWRKQAKDLAKVSIDELMDTPQGEAWLQRELYKSHQNRPPEAWELEHQLQLLSHCLNQLSAPLRSVVQGRLADESQAETAQRLGLGKVETVKSRMFSAIKKLQLCMKSQAPTQSVSP</sequence>